<keyword evidence="6 10" id="KW-0547">Nucleotide-binding</keyword>
<dbReference type="SUPFAM" id="SSF52374">
    <property type="entry name" value="Nucleotidylyl transferase"/>
    <property type="match status" value="1"/>
</dbReference>
<evidence type="ECO:0000313" key="12">
    <source>
        <dbReference type="EMBL" id="MBB6454346.1"/>
    </source>
</evidence>
<comment type="catalytic activity">
    <reaction evidence="9 10">
        <text>nicotinate beta-D-ribonucleotide + ATP + H(+) = deamido-NAD(+) + diphosphate</text>
        <dbReference type="Rhea" id="RHEA:22860"/>
        <dbReference type="ChEBI" id="CHEBI:15378"/>
        <dbReference type="ChEBI" id="CHEBI:30616"/>
        <dbReference type="ChEBI" id="CHEBI:33019"/>
        <dbReference type="ChEBI" id="CHEBI:57502"/>
        <dbReference type="ChEBI" id="CHEBI:58437"/>
        <dbReference type="EC" id="2.7.7.18"/>
    </reaction>
</comment>
<evidence type="ECO:0000256" key="3">
    <source>
        <dbReference type="ARBA" id="ARBA00022642"/>
    </source>
</evidence>
<evidence type="ECO:0000256" key="1">
    <source>
        <dbReference type="ARBA" id="ARBA00002324"/>
    </source>
</evidence>
<gene>
    <name evidence="10" type="primary">nadD</name>
    <name evidence="12" type="ORF">HNQ94_002821</name>
</gene>
<evidence type="ECO:0000256" key="7">
    <source>
        <dbReference type="ARBA" id="ARBA00022840"/>
    </source>
</evidence>
<evidence type="ECO:0000256" key="5">
    <source>
        <dbReference type="ARBA" id="ARBA00022695"/>
    </source>
</evidence>
<dbReference type="GO" id="GO:0005524">
    <property type="term" value="F:ATP binding"/>
    <property type="evidence" value="ECO:0007669"/>
    <property type="project" value="UniProtKB-KW"/>
</dbReference>
<dbReference type="GO" id="GO:0009435">
    <property type="term" value="P:NAD+ biosynthetic process"/>
    <property type="evidence" value="ECO:0007669"/>
    <property type="project" value="UniProtKB-UniRule"/>
</dbReference>
<dbReference type="InterPro" id="IPR005248">
    <property type="entry name" value="NadD/NMNAT"/>
</dbReference>
<dbReference type="NCBIfam" id="NF000841">
    <property type="entry name" value="PRK00071.1-4"/>
    <property type="match status" value="1"/>
</dbReference>
<evidence type="ECO:0000256" key="10">
    <source>
        <dbReference type="HAMAP-Rule" id="MF_00244"/>
    </source>
</evidence>
<sequence length="189" mass="22033">MKKIGLLGGTFDPPHIGHLIMAEEVCEKLQLDEVWFIPVNVPPHKEASTTHGEHRLEMVKRAIEGNKHFKLEPIELKRKGISYTVDTVKQLKDKHPKHTFYFIIGADMVEYLPKWHQIKELVQLVQFVGVNRTGYKVKSDFNVIEVPIPFVDISSSQIRDRVGEKITTKYWLPDSVRRYIREQDLYGKK</sequence>
<evidence type="ECO:0000256" key="8">
    <source>
        <dbReference type="ARBA" id="ARBA00023027"/>
    </source>
</evidence>
<dbReference type="PANTHER" id="PTHR39321">
    <property type="entry name" value="NICOTINATE-NUCLEOTIDE ADENYLYLTRANSFERASE-RELATED"/>
    <property type="match status" value="1"/>
</dbReference>
<protein>
    <recommendedName>
        <fullName evidence="10">Probable nicotinate-nucleotide adenylyltransferase</fullName>
        <ecNumber evidence="10">2.7.7.18</ecNumber>
    </recommendedName>
    <alternativeName>
        <fullName evidence="10">Deamido-NAD(+) diphosphorylase</fullName>
    </alternativeName>
    <alternativeName>
        <fullName evidence="10">Deamido-NAD(+) pyrophosphorylase</fullName>
    </alternativeName>
    <alternativeName>
        <fullName evidence="10">Nicotinate mononucleotide adenylyltransferase</fullName>
        <shortName evidence="10">NaMN adenylyltransferase</shortName>
    </alternativeName>
</protein>
<dbReference type="GO" id="GO:0004515">
    <property type="term" value="F:nicotinate-nucleotide adenylyltransferase activity"/>
    <property type="evidence" value="ECO:0007669"/>
    <property type="project" value="UniProtKB-UniRule"/>
</dbReference>
<comment type="similarity">
    <text evidence="10">Belongs to the NadD family.</text>
</comment>
<comment type="pathway">
    <text evidence="2 10">Cofactor biosynthesis; NAD(+) biosynthesis; deamido-NAD(+) from nicotinate D-ribonucleotide: step 1/1.</text>
</comment>
<keyword evidence="3 10" id="KW-0662">Pyridine nucleotide biosynthesis</keyword>
<organism evidence="12 13">
    <name type="scientific">Salirhabdus euzebyi</name>
    <dbReference type="NCBI Taxonomy" id="394506"/>
    <lineage>
        <taxon>Bacteria</taxon>
        <taxon>Bacillati</taxon>
        <taxon>Bacillota</taxon>
        <taxon>Bacilli</taxon>
        <taxon>Bacillales</taxon>
        <taxon>Bacillaceae</taxon>
        <taxon>Salirhabdus</taxon>
    </lineage>
</organism>
<keyword evidence="8 10" id="KW-0520">NAD</keyword>
<keyword evidence="4 10" id="KW-0808">Transferase</keyword>
<evidence type="ECO:0000256" key="2">
    <source>
        <dbReference type="ARBA" id="ARBA00005019"/>
    </source>
</evidence>
<comment type="caution">
    <text evidence="12">The sequence shown here is derived from an EMBL/GenBank/DDBJ whole genome shotgun (WGS) entry which is preliminary data.</text>
</comment>
<dbReference type="Pfam" id="PF01467">
    <property type="entry name" value="CTP_transf_like"/>
    <property type="match status" value="1"/>
</dbReference>
<dbReference type="UniPathway" id="UPA00253">
    <property type="reaction ID" value="UER00332"/>
</dbReference>
<evidence type="ECO:0000256" key="6">
    <source>
        <dbReference type="ARBA" id="ARBA00022741"/>
    </source>
</evidence>
<dbReference type="InterPro" id="IPR004821">
    <property type="entry name" value="Cyt_trans-like"/>
</dbReference>
<dbReference type="NCBIfam" id="TIGR00482">
    <property type="entry name" value="nicotinate (nicotinamide) nucleotide adenylyltransferase"/>
    <property type="match status" value="1"/>
</dbReference>
<dbReference type="EC" id="2.7.7.18" evidence="10"/>
<dbReference type="NCBIfam" id="TIGR00125">
    <property type="entry name" value="cyt_tran_rel"/>
    <property type="match status" value="1"/>
</dbReference>
<dbReference type="AlphaFoldDB" id="A0A841Q7G7"/>
<keyword evidence="7 10" id="KW-0067">ATP-binding</keyword>
<evidence type="ECO:0000256" key="9">
    <source>
        <dbReference type="ARBA" id="ARBA00048721"/>
    </source>
</evidence>
<evidence type="ECO:0000256" key="4">
    <source>
        <dbReference type="ARBA" id="ARBA00022679"/>
    </source>
</evidence>
<keyword evidence="5 10" id="KW-0548">Nucleotidyltransferase</keyword>
<dbReference type="Gene3D" id="3.40.50.620">
    <property type="entry name" value="HUPs"/>
    <property type="match status" value="1"/>
</dbReference>
<evidence type="ECO:0000313" key="13">
    <source>
        <dbReference type="Proteomes" id="UP000581688"/>
    </source>
</evidence>
<evidence type="ECO:0000259" key="11">
    <source>
        <dbReference type="Pfam" id="PF01467"/>
    </source>
</evidence>
<proteinExistence type="inferred from homology"/>
<dbReference type="RefSeq" id="WP_174494596.1">
    <property type="nucleotide sequence ID" value="NZ_CADDWK010000001.1"/>
</dbReference>
<name>A0A841Q7G7_9BACI</name>
<feature type="domain" description="Cytidyltransferase-like" evidence="11">
    <location>
        <begin position="6"/>
        <end position="161"/>
    </location>
</feature>
<dbReference type="CDD" id="cd02165">
    <property type="entry name" value="NMNAT"/>
    <property type="match status" value="1"/>
</dbReference>
<keyword evidence="13" id="KW-1185">Reference proteome</keyword>
<reference evidence="12 13" key="1">
    <citation type="submission" date="2020-08" db="EMBL/GenBank/DDBJ databases">
        <title>Genomic Encyclopedia of Type Strains, Phase IV (KMG-IV): sequencing the most valuable type-strain genomes for metagenomic binning, comparative biology and taxonomic classification.</title>
        <authorList>
            <person name="Goeker M."/>
        </authorList>
    </citation>
    <scope>NUCLEOTIDE SEQUENCE [LARGE SCALE GENOMIC DNA]</scope>
    <source>
        <strain evidence="12 13">DSM 19612</strain>
    </source>
</reference>
<dbReference type="NCBIfam" id="NF000840">
    <property type="entry name" value="PRK00071.1-3"/>
    <property type="match status" value="1"/>
</dbReference>
<comment type="function">
    <text evidence="1 10">Catalyzes the reversible adenylation of nicotinate mononucleotide (NaMN) to nicotinic acid adenine dinucleotide (NaAD).</text>
</comment>
<accession>A0A841Q7G7</accession>
<dbReference type="EMBL" id="JACHGH010000008">
    <property type="protein sequence ID" value="MBB6454346.1"/>
    <property type="molecule type" value="Genomic_DNA"/>
</dbReference>
<dbReference type="Proteomes" id="UP000581688">
    <property type="component" value="Unassembled WGS sequence"/>
</dbReference>
<dbReference type="HAMAP" id="MF_00244">
    <property type="entry name" value="NaMN_adenylyltr"/>
    <property type="match status" value="1"/>
</dbReference>
<dbReference type="InterPro" id="IPR014729">
    <property type="entry name" value="Rossmann-like_a/b/a_fold"/>
</dbReference>
<dbReference type="PANTHER" id="PTHR39321:SF3">
    <property type="entry name" value="PHOSPHOPANTETHEINE ADENYLYLTRANSFERASE"/>
    <property type="match status" value="1"/>
</dbReference>